<feature type="non-terminal residue" evidence="1">
    <location>
        <position position="1"/>
    </location>
</feature>
<sequence>DLNISAKGTGIVNLGSGGVKLNAPLDVNSQAFTNVGPFSFGNGVVLSFASGGEAGANWVDVVWAEAGSGPVIRSVGADTNVDLVLDTKGTGDIDASSNKIINVGNPVGLQDAATKAYADNNFSTITRTVNAQTGTTYTLVLGDAGDVVTMDNVSTNTLTIPTNASVAFAIGDQIEVIMKGAGVTTVTGDTGVTVNGVSAGGATIDAQYKTVTILKVATDTWIMFGAHGTVA</sequence>
<accession>A0A0F9MHD3</accession>
<proteinExistence type="predicted"/>
<dbReference type="EMBL" id="LAZR01008863">
    <property type="protein sequence ID" value="KKM76115.1"/>
    <property type="molecule type" value="Genomic_DNA"/>
</dbReference>
<organism evidence="1">
    <name type="scientific">marine sediment metagenome</name>
    <dbReference type="NCBI Taxonomy" id="412755"/>
    <lineage>
        <taxon>unclassified sequences</taxon>
        <taxon>metagenomes</taxon>
        <taxon>ecological metagenomes</taxon>
    </lineage>
</organism>
<protein>
    <submittedName>
        <fullName evidence="1">Uncharacterized protein</fullName>
    </submittedName>
</protein>
<evidence type="ECO:0000313" key="1">
    <source>
        <dbReference type="EMBL" id="KKM76115.1"/>
    </source>
</evidence>
<reference evidence="1" key="1">
    <citation type="journal article" date="2015" name="Nature">
        <title>Complex archaea that bridge the gap between prokaryotes and eukaryotes.</title>
        <authorList>
            <person name="Spang A."/>
            <person name="Saw J.H."/>
            <person name="Jorgensen S.L."/>
            <person name="Zaremba-Niedzwiedzka K."/>
            <person name="Martijn J."/>
            <person name="Lind A.E."/>
            <person name="van Eijk R."/>
            <person name="Schleper C."/>
            <person name="Guy L."/>
            <person name="Ettema T.J."/>
        </authorList>
    </citation>
    <scope>NUCLEOTIDE SEQUENCE</scope>
</reference>
<dbReference type="AlphaFoldDB" id="A0A0F9MHD3"/>
<gene>
    <name evidence="1" type="ORF">LCGC14_1383360</name>
</gene>
<comment type="caution">
    <text evidence="1">The sequence shown here is derived from an EMBL/GenBank/DDBJ whole genome shotgun (WGS) entry which is preliminary data.</text>
</comment>
<name>A0A0F9MHD3_9ZZZZ</name>